<accession>A0A2R6PZ15</accession>
<comment type="caution">
    <text evidence="1">The sequence shown here is derived from an EMBL/GenBank/DDBJ whole genome shotgun (WGS) entry which is preliminary data.</text>
</comment>
<reference evidence="1 2" key="1">
    <citation type="submission" date="2018-02" db="EMBL/GenBank/DDBJ databases">
        <title>Genome sequence of the basidiomycete white-rot fungus Phlebia centrifuga.</title>
        <authorList>
            <person name="Granchi Z."/>
            <person name="Peng M."/>
            <person name="de Vries R.P."/>
            <person name="Hilden K."/>
            <person name="Makela M.R."/>
            <person name="Grigoriev I."/>
            <person name="Riley R."/>
        </authorList>
    </citation>
    <scope>NUCLEOTIDE SEQUENCE [LARGE SCALE GENOMIC DNA]</scope>
    <source>
        <strain evidence="1 2">FBCC195</strain>
    </source>
</reference>
<proteinExistence type="predicted"/>
<dbReference type="Proteomes" id="UP000186601">
    <property type="component" value="Unassembled WGS sequence"/>
</dbReference>
<dbReference type="AlphaFoldDB" id="A0A2R6PZ15"/>
<sequence>MSEEYLKYRMELVTHCLKLSTQSMPSTEIGNRILAVNPSISIRHLGLIRTNIPLQDPTGTSELMDAKRASSLAPLMTTFKTVDE</sequence>
<keyword evidence="2" id="KW-1185">Reference proteome</keyword>
<name>A0A2R6PZ15_9APHY</name>
<gene>
    <name evidence="1" type="ORF">PHLCEN_2v4194</name>
</gene>
<evidence type="ECO:0000313" key="2">
    <source>
        <dbReference type="Proteomes" id="UP000186601"/>
    </source>
</evidence>
<protein>
    <submittedName>
        <fullName evidence="1">Uncharacterized protein</fullName>
    </submittedName>
</protein>
<dbReference type="EMBL" id="MLYV02000425">
    <property type="protein sequence ID" value="PSR99171.1"/>
    <property type="molecule type" value="Genomic_DNA"/>
</dbReference>
<organism evidence="1 2">
    <name type="scientific">Hermanssonia centrifuga</name>
    <dbReference type="NCBI Taxonomy" id="98765"/>
    <lineage>
        <taxon>Eukaryota</taxon>
        <taxon>Fungi</taxon>
        <taxon>Dikarya</taxon>
        <taxon>Basidiomycota</taxon>
        <taxon>Agaricomycotina</taxon>
        <taxon>Agaricomycetes</taxon>
        <taxon>Polyporales</taxon>
        <taxon>Meruliaceae</taxon>
        <taxon>Hermanssonia</taxon>
    </lineage>
</organism>
<evidence type="ECO:0000313" key="1">
    <source>
        <dbReference type="EMBL" id="PSR99171.1"/>
    </source>
</evidence>